<protein>
    <submittedName>
        <fullName evidence="3">Uncharacterized protein</fullName>
    </submittedName>
</protein>
<dbReference type="Proteomes" id="UP000823865">
    <property type="component" value="Unassembled WGS sequence"/>
</dbReference>
<gene>
    <name evidence="3" type="ORF">H9789_12815</name>
</gene>
<name>A0A9E2LBZ0_9BACT</name>
<feature type="coiled-coil region" evidence="1">
    <location>
        <begin position="244"/>
        <end position="357"/>
    </location>
</feature>
<reference evidence="3" key="2">
    <citation type="submission" date="2021-04" db="EMBL/GenBank/DDBJ databases">
        <authorList>
            <person name="Gilroy R."/>
        </authorList>
    </citation>
    <scope>NUCLEOTIDE SEQUENCE</scope>
    <source>
        <strain evidence="3">G3-2149</strain>
    </source>
</reference>
<evidence type="ECO:0000256" key="2">
    <source>
        <dbReference type="SAM" id="MobiDB-lite"/>
    </source>
</evidence>
<evidence type="ECO:0000313" key="4">
    <source>
        <dbReference type="Proteomes" id="UP000823865"/>
    </source>
</evidence>
<sequence length="931" mass="109948">MKFFRKSHQENIPEKTENNKDILPLTPENLPQNLTAEEAASLWFEHKYGEKMPDSVTSLFKSLIRTEIKRKQAENSLLTTNETSKLNEALRLNDTKLKNIENSLDKIRQQQEWYRKFITLSHSLEKEKNELYRLNKQYASVQKAVQDLERFETFESQQGCFQRIEFIGQLRDICKEQIHNLHQEKEKAEKQFNQTKEKYQQQTLKRKDNEAALKHIDDLLTEVYMNNGKLQILELNEEKENEVYSQWQMNIASMNKEINELKQNQEEEYKKQEKLNLSKQETEVHLKMIEKGEGILVKLDLFQVLKTRKEKTQQELDSALRKQSEQNTQLNKLFMNIKDLESQISSLQNELSMHLKSNYGTDGEKLQSRTMELKRRMQMLLSAQVLWNHISQGYNWIDEKIQEIYRLQTQADSTHNAIEQLTTEVNILKEKTEERKYAFTVSKSQNVIQLRSDLKEGSSCSVCGATHHPYHSDTMLEQSKLISEMKTEMEMIEAEYNKKHDLLQDMRMKYARETGILEVEKKHLEMIRNMHQQNIQEWKKFEDLDRSFKDCSASTNQAARRSMLQQLIERTGQDAEEAEKELEIFNFHQTHINSINGKISKKENEKNDVMMRFNELNTGCQVWAYRVGRLQEEISKQNERFSEMYDDLEKAISIPGWYKLWQNNHEGLKIQIQNMLKMHKELLTDTEICKARLSQINLKIEMLEEWLKKNVNAHEASSKRLEQIQNLKKECNNAQEKLIGTQEAKQVYDEAVRKLEESQKEEEVLLKLTDQNKQELHQKAAALEQIESCDKTLEQMVLQEKSDLDIWMRKYNASHSPVQFGELQQLFAAGTDWQQTRQTTRNLQFELSITQEKVDLLQAELAAHQADGNYLSEGNEKDVHTMLIERKEALEQERKNIIGKIAACQAQLIHQQEKLDTMRFCEEEFKSKISE</sequence>
<dbReference type="EMBL" id="JAHLFU010000264">
    <property type="protein sequence ID" value="MBU3854670.1"/>
    <property type="molecule type" value="Genomic_DNA"/>
</dbReference>
<feature type="compositionally biased region" description="Basic and acidic residues" evidence="2">
    <location>
        <begin position="7"/>
        <end position="20"/>
    </location>
</feature>
<feature type="region of interest" description="Disordered" evidence="2">
    <location>
        <begin position="1"/>
        <end position="28"/>
    </location>
</feature>
<organism evidence="3 4">
    <name type="scientific">Candidatus Paraprevotella stercoravium</name>
    <dbReference type="NCBI Taxonomy" id="2838725"/>
    <lineage>
        <taxon>Bacteria</taxon>
        <taxon>Pseudomonadati</taxon>
        <taxon>Bacteroidota</taxon>
        <taxon>Bacteroidia</taxon>
        <taxon>Bacteroidales</taxon>
        <taxon>Prevotellaceae</taxon>
        <taxon>Paraprevotella</taxon>
    </lineage>
</organism>
<evidence type="ECO:0000313" key="3">
    <source>
        <dbReference type="EMBL" id="MBU3854670.1"/>
    </source>
</evidence>
<keyword evidence="1" id="KW-0175">Coiled coil</keyword>
<proteinExistence type="predicted"/>
<reference evidence="3" key="1">
    <citation type="journal article" date="2021" name="PeerJ">
        <title>Extensive microbial diversity within the chicken gut microbiome revealed by metagenomics and culture.</title>
        <authorList>
            <person name="Gilroy R."/>
            <person name="Ravi A."/>
            <person name="Getino M."/>
            <person name="Pursley I."/>
            <person name="Horton D.L."/>
            <person name="Alikhan N.F."/>
            <person name="Baker D."/>
            <person name="Gharbi K."/>
            <person name="Hall N."/>
            <person name="Watson M."/>
            <person name="Adriaenssens E.M."/>
            <person name="Foster-Nyarko E."/>
            <person name="Jarju S."/>
            <person name="Secka A."/>
            <person name="Antonio M."/>
            <person name="Oren A."/>
            <person name="Chaudhuri R.R."/>
            <person name="La Ragione R."/>
            <person name="Hildebrand F."/>
            <person name="Pallen M.J."/>
        </authorList>
    </citation>
    <scope>NUCLEOTIDE SEQUENCE</scope>
    <source>
        <strain evidence="3">G3-2149</strain>
    </source>
</reference>
<feature type="coiled-coil region" evidence="1">
    <location>
        <begin position="847"/>
        <end position="907"/>
    </location>
</feature>
<feature type="coiled-coil region" evidence="1">
    <location>
        <begin position="717"/>
        <end position="786"/>
    </location>
</feature>
<evidence type="ECO:0000256" key="1">
    <source>
        <dbReference type="SAM" id="Coils"/>
    </source>
</evidence>
<dbReference type="AlphaFoldDB" id="A0A9E2LBZ0"/>
<feature type="coiled-coil region" evidence="1">
    <location>
        <begin position="171"/>
        <end position="205"/>
    </location>
</feature>
<accession>A0A9E2LBZ0</accession>
<comment type="caution">
    <text evidence="3">The sequence shown here is derived from an EMBL/GenBank/DDBJ whole genome shotgun (WGS) entry which is preliminary data.</text>
</comment>